<accession>A0AAW1LVS6</accession>
<comment type="caution">
    <text evidence="2">The sequence shown here is derived from an EMBL/GenBank/DDBJ whole genome shotgun (WGS) entry which is preliminary data.</text>
</comment>
<proteinExistence type="predicted"/>
<dbReference type="Gene3D" id="2.60.40.10">
    <property type="entry name" value="Immunoglobulins"/>
    <property type="match status" value="1"/>
</dbReference>
<protein>
    <recommendedName>
        <fullName evidence="1">Ig-like domain-containing protein</fullName>
    </recommendedName>
</protein>
<gene>
    <name evidence="2" type="ORF">QE152_g9752</name>
</gene>
<evidence type="ECO:0000313" key="2">
    <source>
        <dbReference type="EMBL" id="KAK9738532.1"/>
    </source>
</evidence>
<evidence type="ECO:0000313" key="3">
    <source>
        <dbReference type="Proteomes" id="UP001458880"/>
    </source>
</evidence>
<dbReference type="InterPro" id="IPR036179">
    <property type="entry name" value="Ig-like_dom_sf"/>
</dbReference>
<dbReference type="EMBL" id="JASPKY010000085">
    <property type="protein sequence ID" value="KAK9738532.1"/>
    <property type="molecule type" value="Genomic_DNA"/>
</dbReference>
<feature type="domain" description="Ig-like" evidence="1">
    <location>
        <begin position="79"/>
        <end position="180"/>
    </location>
</feature>
<dbReference type="PANTHER" id="PTHR23278">
    <property type="entry name" value="SIDESTEP PROTEIN"/>
    <property type="match status" value="1"/>
</dbReference>
<reference evidence="2 3" key="1">
    <citation type="journal article" date="2024" name="BMC Genomics">
        <title>De novo assembly and annotation of Popillia japonica's genome with initial clues to its potential as an invasive pest.</title>
        <authorList>
            <person name="Cucini C."/>
            <person name="Boschi S."/>
            <person name="Funari R."/>
            <person name="Cardaioli E."/>
            <person name="Iannotti N."/>
            <person name="Marturano G."/>
            <person name="Paoli F."/>
            <person name="Bruttini M."/>
            <person name="Carapelli A."/>
            <person name="Frati F."/>
            <person name="Nardi F."/>
        </authorList>
    </citation>
    <scope>NUCLEOTIDE SEQUENCE [LARGE SCALE GENOMIC DNA]</scope>
    <source>
        <strain evidence="2">DMR45628</strain>
    </source>
</reference>
<name>A0AAW1LVS6_POPJA</name>
<dbReference type="PANTHER" id="PTHR23278:SF25">
    <property type="entry name" value="GH14967P"/>
    <property type="match status" value="1"/>
</dbReference>
<dbReference type="PROSITE" id="PS50835">
    <property type="entry name" value="IG_LIKE"/>
    <property type="match status" value="1"/>
</dbReference>
<dbReference type="InterPro" id="IPR013783">
    <property type="entry name" value="Ig-like_fold"/>
</dbReference>
<dbReference type="SUPFAM" id="SSF48726">
    <property type="entry name" value="Immunoglobulin"/>
    <property type="match status" value="1"/>
</dbReference>
<sequence>MVVVFRNQRMLITFNGNVTIQISKLHFEMITSTRGTNLLKCDTSQLKGRKLFDAASNTPPPVDFPTSAKSLSFLSKIPPKKIVITDENGSELTSVVGPFSEGASFNLKCDVFGGKPLPTVLWLRNDIPETNASVVLPSAGTTHVRSELRILGLTRQDVHSELTCQAYNNPKTQPLASTLHVDMNCQSVFELKTCWVVDQSALQMKTCWWQMKVDWLGCGSVRTSDEDVLVADEGGLASMVFSSCHLHLKHGLQYDH</sequence>
<dbReference type="AlphaFoldDB" id="A0AAW1LVS6"/>
<dbReference type="InterPro" id="IPR007110">
    <property type="entry name" value="Ig-like_dom"/>
</dbReference>
<organism evidence="2 3">
    <name type="scientific">Popillia japonica</name>
    <name type="common">Japanese beetle</name>
    <dbReference type="NCBI Taxonomy" id="7064"/>
    <lineage>
        <taxon>Eukaryota</taxon>
        <taxon>Metazoa</taxon>
        <taxon>Ecdysozoa</taxon>
        <taxon>Arthropoda</taxon>
        <taxon>Hexapoda</taxon>
        <taxon>Insecta</taxon>
        <taxon>Pterygota</taxon>
        <taxon>Neoptera</taxon>
        <taxon>Endopterygota</taxon>
        <taxon>Coleoptera</taxon>
        <taxon>Polyphaga</taxon>
        <taxon>Scarabaeiformia</taxon>
        <taxon>Scarabaeidae</taxon>
        <taxon>Rutelinae</taxon>
        <taxon>Popillia</taxon>
    </lineage>
</organism>
<dbReference type="Proteomes" id="UP001458880">
    <property type="component" value="Unassembled WGS sequence"/>
</dbReference>
<evidence type="ECO:0000259" key="1">
    <source>
        <dbReference type="PROSITE" id="PS50835"/>
    </source>
</evidence>
<keyword evidence="3" id="KW-1185">Reference proteome</keyword>
<dbReference type="Pfam" id="PF13927">
    <property type="entry name" value="Ig_3"/>
    <property type="match status" value="1"/>
</dbReference>